<comment type="caution">
    <text evidence="1">The sequence shown here is derived from an EMBL/GenBank/DDBJ whole genome shotgun (WGS) entry which is preliminary data.</text>
</comment>
<dbReference type="Proteomes" id="UP000796761">
    <property type="component" value="Unassembled WGS sequence"/>
</dbReference>
<name>A0A8K1GWF3_9PASS</name>
<gene>
    <name evidence="1" type="ORF">HGM15179_000638</name>
</gene>
<dbReference type="AlphaFoldDB" id="A0A8K1GWF3"/>
<proteinExistence type="predicted"/>
<keyword evidence="2" id="KW-1185">Reference proteome</keyword>
<organism evidence="1 2">
    <name type="scientific">Zosterops borbonicus</name>
    <dbReference type="NCBI Taxonomy" id="364589"/>
    <lineage>
        <taxon>Eukaryota</taxon>
        <taxon>Metazoa</taxon>
        <taxon>Chordata</taxon>
        <taxon>Craniata</taxon>
        <taxon>Vertebrata</taxon>
        <taxon>Euteleostomi</taxon>
        <taxon>Archelosauria</taxon>
        <taxon>Archosauria</taxon>
        <taxon>Dinosauria</taxon>
        <taxon>Saurischia</taxon>
        <taxon>Theropoda</taxon>
        <taxon>Coelurosauria</taxon>
        <taxon>Aves</taxon>
        <taxon>Neognathae</taxon>
        <taxon>Neoaves</taxon>
        <taxon>Telluraves</taxon>
        <taxon>Australaves</taxon>
        <taxon>Passeriformes</taxon>
        <taxon>Sylvioidea</taxon>
        <taxon>Zosteropidae</taxon>
        <taxon>Zosterops</taxon>
    </lineage>
</organism>
<evidence type="ECO:0000313" key="1">
    <source>
        <dbReference type="EMBL" id="TRZ26481.1"/>
    </source>
</evidence>
<dbReference type="EMBL" id="SWJQ01000013">
    <property type="protein sequence ID" value="TRZ26481.1"/>
    <property type="molecule type" value="Genomic_DNA"/>
</dbReference>
<dbReference type="OrthoDB" id="276744at2759"/>
<sequence length="131" mass="14607">MVQPCAQVAKKANGILAWIRNSVASMTRKVILCLYHTPSPVPSSGPLSSGRTLNSWRDSRRHALKHAINLCAPIKFECLPPCIAETLDVDKTKELHSHEHLEKTDLVEVECFVAVTLFNLSKEQNENACEE</sequence>
<evidence type="ECO:0000313" key="2">
    <source>
        <dbReference type="Proteomes" id="UP000796761"/>
    </source>
</evidence>
<protein>
    <submittedName>
        <fullName evidence="1">Uncharacterized protein</fullName>
    </submittedName>
</protein>
<accession>A0A8K1GWF3</accession>
<reference evidence="1" key="1">
    <citation type="submission" date="2019-04" db="EMBL/GenBank/DDBJ databases">
        <title>Genome assembly of Zosterops borbonicus 15179.</title>
        <authorList>
            <person name="Leroy T."/>
            <person name="Anselmetti Y."/>
            <person name="Tilak M.-K."/>
            <person name="Nabholz B."/>
        </authorList>
    </citation>
    <scope>NUCLEOTIDE SEQUENCE</scope>
    <source>
        <strain evidence="1">HGM_15179</strain>
        <tissue evidence="1">Muscle</tissue>
    </source>
</reference>